<dbReference type="InterPro" id="IPR041249">
    <property type="entry name" value="HEPN_DZIP3"/>
</dbReference>
<dbReference type="Gene3D" id="2.120.10.30">
    <property type="entry name" value="TolB, C-terminal domain"/>
    <property type="match status" value="1"/>
</dbReference>
<evidence type="ECO:0000259" key="1">
    <source>
        <dbReference type="Pfam" id="PF18738"/>
    </source>
</evidence>
<organism evidence="2 3">
    <name type="scientific">Mytilus coruscus</name>
    <name type="common">Sea mussel</name>
    <dbReference type="NCBI Taxonomy" id="42192"/>
    <lineage>
        <taxon>Eukaryota</taxon>
        <taxon>Metazoa</taxon>
        <taxon>Spiralia</taxon>
        <taxon>Lophotrochozoa</taxon>
        <taxon>Mollusca</taxon>
        <taxon>Bivalvia</taxon>
        <taxon>Autobranchia</taxon>
        <taxon>Pteriomorphia</taxon>
        <taxon>Mytilida</taxon>
        <taxon>Mytiloidea</taxon>
        <taxon>Mytilidae</taxon>
        <taxon>Mytilinae</taxon>
        <taxon>Mytilus</taxon>
    </lineage>
</organism>
<dbReference type="Pfam" id="PF18738">
    <property type="entry name" value="HEPN_DZIP3"/>
    <property type="match status" value="1"/>
</dbReference>
<reference evidence="2 3" key="1">
    <citation type="submission" date="2020-06" db="EMBL/GenBank/DDBJ databases">
        <authorList>
            <person name="Li R."/>
            <person name="Bekaert M."/>
        </authorList>
    </citation>
    <scope>NUCLEOTIDE SEQUENCE [LARGE SCALE GENOMIC DNA]</scope>
    <source>
        <strain evidence="3">wild</strain>
    </source>
</reference>
<evidence type="ECO:0000313" key="2">
    <source>
        <dbReference type="EMBL" id="CAC5384485.1"/>
    </source>
</evidence>
<gene>
    <name evidence="2" type="ORF">MCOR_20118</name>
</gene>
<protein>
    <recommendedName>
        <fullName evidence="1">DZIP3-like HEPN domain-containing protein</fullName>
    </recommendedName>
</protein>
<feature type="domain" description="DZIP3-like HEPN" evidence="1">
    <location>
        <begin position="221"/>
        <end position="309"/>
    </location>
</feature>
<name>A0A6J8BKN2_MYTCO</name>
<dbReference type="AlphaFoldDB" id="A0A6J8BKN2"/>
<dbReference type="EMBL" id="CACVKT020003578">
    <property type="protein sequence ID" value="CAC5384485.1"/>
    <property type="molecule type" value="Genomic_DNA"/>
</dbReference>
<accession>A0A6J8BKN2</accession>
<proteinExistence type="predicted"/>
<keyword evidence="3" id="KW-1185">Reference proteome</keyword>
<dbReference type="Proteomes" id="UP000507470">
    <property type="component" value="Unassembled WGS sequence"/>
</dbReference>
<dbReference type="SUPFAM" id="SSF63825">
    <property type="entry name" value="YWTD domain"/>
    <property type="match status" value="1"/>
</dbReference>
<sequence length="789" mass="90441">MDINCSYRSCWFTRYRNRNYNLQMILTDNENDLMQKLPKIDEFTIELCYKILRSENYLHDSSTVASFTVAETEVADDIRCILRSTNEIVEKESRDITQNYAFKYLYKLELALRRIDKFLNENCNNCQTLYHDVCKEEIDEQGCLDELKKLQLIDVGPVISDKKTQERERYSRIAVAVTELFPEILREIITLNYKQAGKTVSSKLSGKAMHKDLQQYWISFSSTERNMLQKMKKSRSYNALDVTIMCKIIRIMRLVPCPRLGWFKPPGNTGNDIGDNIVRIYFLRNEIVHSPNTCVTSTEMADYFTKFREISIEMDTYFRMRFTCEEVKFYWGDTFDLDLTEVRGRIKAEKEKGKDVVILHLFVRDLEDPETKARIINGLSDELQSTYIKFKWSAAGSLLICIEVHVQALETNEQLKAELSKFIQKMKYSKALNKSSENKVSVLMIAVEDEVENDIPQAEQVNSTFTPLSKSHKSGLHLTFEASTSIFETDENIEKEVGEIVNVMLKRSNGKEEHGGVSASLVQMELEAIEKNNGFFSLRSEINLKTTSNEILHISDCIVIEHQLVFTDRKNKQLIICSRNVSCIRNIPLSWSPWYITNINSDTVAVSYPVPTKIQIISLSTGTVTCTFDISGCRGIAQRCNELYVSVARKGIQVLDLSGNVLRALPAPSDNIYRITINKDRLFCVDIHGFIVYCCDINGGKVVWKFANEKYKTVLGATTDDQGNVYMTGAGPDNVVMITPDGKHEKELLTASYGLHYPHGIYYDKTNKCLLLANEKDGKAFLFDAKKRK</sequence>
<evidence type="ECO:0000313" key="3">
    <source>
        <dbReference type="Proteomes" id="UP000507470"/>
    </source>
</evidence>
<dbReference type="InterPro" id="IPR011042">
    <property type="entry name" value="6-blade_b-propeller_TolB-like"/>
</dbReference>
<dbReference type="OrthoDB" id="6117449at2759"/>